<feature type="compositionally biased region" description="Polar residues" evidence="1">
    <location>
        <begin position="140"/>
        <end position="149"/>
    </location>
</feature>
<comment type="caution">
    <text evidence="2">The sequence shown here is derived from an EMBL/GenBank/DDBJ whole genome shotgun (WGS) entry which is preliminary data.</text>
</comment>
<dbReference type="AlphaFoldDB" id="A0A2N5TTX3"/>
<dbReference type="EMBL" id="PGCJ01000394">
    <property type="protein sequence ID" value="PLW29936.1"/>
    <property type="molecule type" value="Genomic_DNA"/>
</dbReference>
<protein>
    <submittedName>
        <fullName evidence="2">Uncharacterized protein</fullName>
    </submittedName>
</protein>
<dbReference type="EMBL" id="PGCI01000348">
    <property type="protein sequence ID" value="PLW28919.1"/>
    <property type="molecule type" value="Genomic_DNA"/>
</dbReference>
<evidence type="ECO:0000313" key="5">
    <source>
        <dbReference type="Proteomes" id="UP000235392"/>
    </source>
</evidence>
<reference evidence="4 5" key="1">
    <citation type="submission" date="2017-11" db="EMBL/GenBank/DDBJ databases">
        <title>De novo assembly and phasing of dikaryotic genomes from two isolates of Puccinia coronata f. sp. avenae, the causal agent of oat crown rust.</title>
        <authorList>
            <person name="Miller M.E."/>
            <person name="Zhang Y."/>
            <person name="Omidvar V."/>
            <person name="Sperschneider J."/>
            <person name="Schwessinger B."/>
            <person name="Raley C."/>
            <person name="Palmer J.M."/>
            <person name="Garnica D."/>
            <person name="Upadhyaya N."/>
            <person name="Rathjen J."/>
            <person name="Taylor J.M."/>
            <person name="Park R.F."/>
            <person name="Dodds P.N."/>
            <person name="Hirsch C.D."/>
            <person name="Kianian S.F."/>
            <person name="Figueroa M."/>
        </authorList>
    </citation>
    <scope>NUCLEOTIDE SEQUENCE [LARGE SCALE GENOMIC DNA]</scope>
    <source>
        <strain evidence="3">12NC29</strain>
        <strain evidence="2">12SD80</strain>
    </source>
</reference>
<feature type="compositionally biased region" description="Basic and acidic residues" evidence="1">
    <location>
        <begin position="7"/>
        <end position="24"/>
    </location>
</feature>
<keyword evidence="4" id="KW-1185">Reference proteome</keyword>
<dbReference type="Proteomes" id="UP000235392">
    <property type="component" value="Unassembled WGS sequence"/>
</dbReference>
<gene>
    <name evidence="3" type="ORF">PCANC_25293</name>
    <name evidence="2" type="ORF">PCASD_19627</name>
</gene>
<proteinExistence type="predicted"/>
<evidence type="ECO:0000313" key="2">
    <source>
        <dbReference type="EMBL" id="PLW28919.1"/>
    </source>
</evidence>
<feature type="region of interest" description="Disordered" evidence="1">
    <location>
        <begin position="138"/>
        <end position="165"/>
    </location>
</feature>
<feature type="region of interest" description="Disordered" evidence="1">
    <location>
        <begin position="95"/>
        <end position="119"/>
    </location>
</feature>
<accession>A0A2N5TTX3</accession>
<feature type="region of interest" description="Disordered" evidence="1">
    <location>
        <begin position="217"/>
        <end position="246"/>
    </location>
</feature>
<organism evidence="2 5">
    <name type="scientific">Puccinia coronata f. sp. avenae</name>
    <dbReference type="NCBI Taxonomy" id="200324"/>
    <lineage>
        <taxon>Eukaryota</taxon>
        <taxon>Fungi</taxon>
        <taxon>Dikarya</taxon>
        <taxon>Basidiomycota</taxon>
        <taxon>Pucciniomycotina</taxon>
        <taxon>Pucciniomycetes</taxon>
        <taxon>Pucciniales</taxon>
        <taxon>Pucciniaceae</taxon>
        <taxon>Puccinia</taxon>
    </lineage>
</organism>
<evidence type="ECO:0000313" key="4">
    <source>
        <dbReference type="Proteomes" id="UP000235388"/>
    </source>
</evidence>
<name>A0A2N5TTX3_9BASI</name>
<dbReference type="Proteomes" id="UP000235388">
    <property type="component" value="Unassembled WGS sequence"/>
</dbReference>
<evidence type="ECO:0000256" key="1">
    <source>
        <dbReference type="SAM" id="MobiDB-lite"/>
    </source>
</evidence>
<evidence type="ECO:0000313" key="3">
    <source>
        <dbReference type="EMBL" id="PLW29936.1"/>
    </source>
</evidence>
<feature type="region of interest" description="Disordered" evidence="1">
    <location>
        <begin position="1"/>
        <end position="50"/>
    </location>
</feature>
<sequence length="350" mass="38636">MPSHLRNGKDLSFEQQRAAERAAAERAQLLHKRVVEQTSPSGPPNYNELPRNTDFCAVVETSSAISLPNAAGEQQTVGYTYRPVVLETLRRDQRQQLDADEPGGNRTAQDGASLSCRPWSGSFRDHVTSDLGRLRIQPFHTGSSPSGETSFCRHARRSPTSLEDQVYETNAERTQLLQQVTEQAEHPTSVGSVNCPRSIEQASSVDHSSAAKFQSTAEFRSAADQHGAIGDSGLNKLPNPSGHSLSPAALERLRRAQEKQPVVDEAGLDRLAGNGSSLATRNQQLAHIRRAQSCSDRHEPLPWPPGSLDFLVYGYINHHGFFYCQMIRSILRIPEEPRETLEKKDSVLLA</sequence>